<reference evidence="1" key="1">
    <citation type="journal article" date="2006" name="Nature">
        <title>Deciphering the evolution and metabolism of an anammox bacterium from a community genome.</title>
        <authorList>
            <person name="Strous M."/>
            <person name="Pelletier E."/>
            <person name="Mangenot S."/>
            <person name="Rattei T."/>
            <person name="Lehner A."/>
            <person name="Taylor M.W."/>
            <person name="Horn M."/>
            <person name="Daims H."/>
            <person name="Bartol-Mavel D."/>
            <person name="Wincker P."/>
            <person name="Barbe V."/>
            <person name="Fonknechten N."/>
            <person name="Vallenet D."/>
            <person name="Segurens B."/>
            <person name="Schenowitz-Truong C."/>
            <person name="Medigue C."/>
            <person name="Collingro A."/>
            <person name="Snel B."/>
            <person name="Dutilh B.E."/>
            <person name="OpDenCamp H.J.M."/>
            <person name="vanDerDrift C."/>
            <person name="Cirpus I."/>
            <person name="vanDePas-Schoonen K.T."/>
            <person name="Harhangi H.R."/>
            <person name="vanNiftrik L."/>
            <person name="Schmid M."/>
            <person name="Keltjens J."/>
            <person name="vanDeVossenberg J."/>
            <person name="Kartal B."/>
            <person name="Meier H."/>
            <person name="Frishman D."/>
            <person name="Huynen M.A."/>
            <person name="Mewes H."/>
            <person name="Weissenbach J."/>
            <person name="Jetten M.S.M."/>
            <person name="Wagner M."/>
            <person name="LePaslier D."/>
        </authorList>
    </citation>
    <scope>NUCLEOTIDE SEQUENCE</scope>
</reference>
<dbReference type="AlphaFoldDB" id="Q1Q3D5"/>
<organism evidence="1">
    <name type="scientific">Kuenenia stuttgartiensis</name>
    <dbReference type="NCBI Taxonomy" id="174633"/>
    <lineage>
        <taxon>Bacteria</taxon>
        <taxon>Pseudomonadati</taxon>
        <taxon>Planctomycetota</taxon>
        <taxon>Candidatus Brocadiia</taxon>
        <taxon>Candidatus Brocadiales</taxon>
        <taxon>Candidatus Brocadiaceae</taxon>
        <taxon>Candidatus Kuenenia</taxon>
    </lineage>
</organism>
<protein>
    <submittedName>
        <fullName evidence="1">Uncharacterized protein</fullName>
    </submittedName>
</protein>
<dbReference type="EMBL" id="CT573071">
    <property type="protein sequence ID" value="CAJ74521.1"/>
    <property type="molecule type" value="Genomic_DNA"/>
</dbReference>
<gene>
    <name evidence="1" type="ORF">kuste3758</name>
</gene>
<accession>Q1Q3D5</accession>
<sequence length="54" mass="6395">MMTEKYQAIYTVRVHKYGFLKLDLTSVDINSYSIPEITFCELLEYKYHKSGLTL</sequence>
<evidence type="ECO:0000313" key="1">
    <source>
        <dbReference type="EMBL" id="CAJ74521.1"/>
    </source>
</evidence>
<reference evidence="1" key="2">
    <citation type="submission" date="2006-01" db="EMBL/GenBank/DDBJ databases">
        <authorList>
            <person name="Genoscope"/>
        </authorList>
    </citation>
    <scope>NUCLEOTIDE SEQUENCE</scope>
</reference>
<name>Q1Q3D5_KUEST</name>
<proteinExistence type="predicted"/>